<proteinExistence type="predicted"/>
<dbReference type="RefSeq" id="WP_075443521.1">
    <property type="nucleotide sequence ID" value="NZ_FOQK01000011.1"/>
</dbReference>
<name>A0A1I3EU14_SELRU</name>
<dbReference type="OrthoDB" id="4956084at2"/>
<gene>
    <name evidence="2" type="ORF">SAMN04487861_111114</name>
</gene>
<evidence type="ECO:0000313" key="3">
    <source>
        <dbReference type="Proteomes" id="UP000183639"/>
    </source>
</evidence>
<sequence length="112" mass="12776">MDKQMEQKKMDNEMLDAVSGGTRKESTEIVALIMKHFPGIYKECSTIFGGIGSDCEKMLAKLGITAETGAFDDNLYREKTTGRYIRHEELKYWIAHGCKDNAKPWRNPDIEV</sequence>
<feature type="compositionally biased region" description="Basic and acidic residues" evidence="1">
    <location>
        <begin position="1"/>
        <end position="12"/>
    </location>
</feature>
<organism evidence="2 3">
    <name type="scientific">Selenomonas ruminantium</name>
    <dbReference type="NCBI Taxonomy" id="971"/>
    <lineage>
        <taxon>Bacteria</taxon>
        <taxon>Bacillati</taxon>
        <taxon>Bacillota</taxon>
        <taxon>Negativicutes</taxon>
        <taxon>Selenomonadales</taxon>
        <taxon>Selenomonadaceae</taxon>
        <taxon>Selenomonas</taxon>
    </lineage>
</organism>
<dbReference type="AlphaFoldDB" id="A0A1I3EU14"/>
<dbReference type="Proteomes" id="UP000183639">
    <property type="component" value="Unassembled WGS sequence"/>
</dbReference>
<reference evidence="2 3" key="1">
    <citation type="submission" date="2016-10" db="EMBL/GenBank/DDBJ databases">
        <authorList>
            <person name="de Groot N.N."/>
        </authorList>
    </citation>
    <scope>NUCLEOTIDE SEQUENCE [LARGE SCALE GENOMIC DNA]</scope>
    <source>
        <strain evidence="2 3">Z108</strain>
    </source>
</reference>
<feature type="region of interest" description="Disordered" evidence="1">
    <location>
        <begin position="1"/>
        <end position="20"/>
    </location>
</feature>
<accession>A0A1I3EU14</accession>
<evidence type="ECO:0000256" key="1">
    <source>
        <dbReference type="SAM" id="MobiDB-lite"/>
    </source>
</evidence>
<dbReference type="EMBL" id="FOQK01000011">
    <property type="protein sequence ID" value="SFI02459.1"/>
    <property type="molecule type" value="Genomic_DNA"/>
</dbReference>
<evidence type="ECO:0000313" key="2">
    <source>
        <dbReference type="EMBL" id="SFI02459.1"/>
    </source>
</evidence>
<protein>
    <submittedName>
        <fullName evidence="2">Uncharacterized protein</fullName>
    </submittedName>
</protein>